<reference evidence="4 5" key="1">
    <citation type="submission" date="2018-06" db="EMBL/GenBank/DDBJ databases">
        <authorList>
            <consortium name="Pathogen Informatics"/>
            <person name="Doyle S."/>
        </authorList>
    </citation>
    <scope>NUCLEOTIDE SEQUENCE [LARGE SCALE GENOMIC DNA]</scope>
    <source>
        <strain evidence="4 5">NCTC7878</strain>
    </source>
</reference>
<dbReference type="Pfam" id="PF14480">
    <property type="entry name" value="DNA_pol3_a_NI"/>
    <property type="match status" value="1"/>
</dbReference>
<name>A0A2X2KDP5_STAAU</name>
<feature type="domain" description="DNA polymerase III PolC-like N-terminal" evidence="2">
    <location>
        <begin position="94"/>
        <end position="207"/>
    </location>
</feature>
<dbReference type="Proteomes" id="UP000249913">
    <property type="component" value="Unassembled WGS sequence"/>
</dbReference>
<evidence type="ECO:0000259" key="2">
    <source>
        <dbReference type="Pfam" id="PF11490"/>
    </source>
</evidence>
<feature type="coiled-coil region" evidence="1">
    <location>
        <begin position="166"/>
        <end position="215"/>
    </location>
</feature>
<evidence type="ECO:0000259" key="3">
    <source>
        <dbReference type="Pfam" id="PF14480"/>
    </source>
</evidence>
<feature type="domain" description="DNA polymerase III PolC-type N-terminal" evidence="3">
    <location>
        <begin position="8"/>
        <end position="79"/>
    </location>
</feature>
<keyword evidence="1" id="KW-0175">Coiled coil</keyword>
<keyword evidence="4" id="KW-0808">Transferase</keyword>
<dbReference type="InterPro" id="IPR024754">
    <property type="entry name" value="DNA_PolC-like_N_II"/>
</dbReference>
<proteinExistence type="predicted"/>
<keyword evidence="4" id="KW-0548">Nucleotidyltransferase</keyword>
<sequence length="259" mass="29595">MAMTEQQKFKVLADQIKISNQLDAEILNSGELTRIDVSNKNRTWEFHITLPQFLAHEDYLLFINAIEQEFKDIANVTCRFTVTNGTNQDEHAIKYFGHCIDQTALSPKVKGQLKQKKLIMSGKVLKVMVSNDIERNHFDKACNGSLIKAFRNCGFDIDKIIFETNDNDQEQNLASLEAHIQEEDEQSARLATEKLEKMKAEKAKQQDNNESAVDKCQIGKPIQIENIKPIESIIEEEYKVAIEGHFDINLKNLKVVVIS</sequence>
<dbReference type="GO" id="GO:0003887">
    <property type="term" value="F:DNA-directed DNA polymerase activity"/>
    <property type="evidence" value="ECO:0007669"/>
    <property type="project" value="UniProtKB-EC"/>
</dbReference>
<accession>A0A2X2KDP5</accession>
<evidence type="ECO:0000313" key="5">
    <source>
        <dbReference type="Proteomes" id="UP000249913"/>
    </source>
</evidence>
<gene>
    <name evidence="4" type="primary">polC_8</name>
    <name evidence="4" type="ORF">NCTC7878_01841</name>
</gene>
<evidence type="ECO:0000256" key="1">
    <source>
        <dbReference type="SAM" id="Coils"/>
    </source>
</evidence>
<dbReference type="AlphaFoldDB" id="A0A2X2KDP5"/>
<protein>
    <submittedName>
        <fullName evidence="4">DNA polymerase III subunit alpha</fullName>
        <ecNumber evidence="4">2.7.7.7</ecNumber>
    </submittedName>
</protein>
<dbReference type="Pfam" id="PF11490">
    <property type="entry name" value="DNA_pol3_a_NII"/>
    <property type="match status" value="1"/>
</dbReference>
<dbReference type="InterPro" id="IPR028112">
    <property type="entry name" value="DNA_PolC-type_N_I"/>
</dbReference>
<organism evidence="4 5">
    <name type="scientific">Staphylococcus aureus</name>
    <dbReference type="NCBI Taxonomy" id="1280"/>
    <lineage>
        <taxon>Bacteria</taxon>
        <taxon>Bacillati</taxon>
        <taxon>Bacillota</taxon>
        <taxon>Bacilli</taxon>
        <taxon>Bacillales</taxon>
        <taxon>Staphylococcaceae</taxon>
        <taxon>Staphylococcus</taxon>
    </lineage>
</organism>
<evidence type="ECO:0000313" key="4">
    <source>
        <dbReference type="EMBL" id="SPZ98445.1"/>
    </source>
</evidence>
<dbReference type="EMBL" id="UAUX01000008">
    <property type="protein sequence ID" value="SPZ98445.1"/>
    <property type="molecule type" value="Genomic_DNA"/>
</dbReference>
<dbReference type="EC" id="2.7.7.7" evidence="4"/>